<evidence type="ECO:0000256" key="6">
    <source>
        <dbReference type="ARBA" id="ARBA00022729"/>
    </source>
</evidence>
<gene>
    <name evidence="13" type="ORF">L2764_08795</name>
</gene>
<evidence type="ECO:0000256" key="1">
    <source>
        <dbReference type="ARBA" id="ARBA00004571"/>
    </source>
</evidence>
<dbReference type="Gene3D" id="2.40.160.10">
    <property type="entry name" value="Porin"/>
    <property type="match status" value="1"/>
</dbReference>
<reference evidence="13 14" key="1">
    <citation type="submission" date="2022-01" db="EMBL/GenBank/DDBJ databases">
        <title>Whole genome-based taxonomy of the Shewanellaceae.</title>
        <authorList>
            <person name="Martin-Rodriguez A.J."/>
        </authorList>
    </citation>
    <scope>NUCLEOTIDE SEQUENCE [LARGE SCALE GENOMIC DNA]</scope>
    <source>
        <strain evidence="13 14">DSM 17177</strain>
    </source>
</reference>
<evidence type="ECO:0000313" key="14">
    <source>
        <dbReference type="Proteomes" id="UP001203423"/>
    </source>
</evidence>
<keyword evidence="8" id="KW-0626">Porin</keyword>
<evidence type="ECO:0000256" key="10">
    <source>
        <dbReference type="ARBA" id="ARBA00023237"/>
    </source>
</evidence>
<evidence type="ECO:0000259" key="12">
    <source>
        <dbReference type="Pfam" id="PF13609"/>
    </source>
</evidence>
<feature type="domain" description="Porin" evidence="12">
    <location>
        <begin position="19"/>
        <end position="342"/>
    </location>
</feature>
<feature type="signal peptide" evidence="11">
    <location>
        <begin position="1"/>
        <end position="28"/>
    </location>
</feature>
<dbReference type="Pfam" id="PF13609">
    <property type="entry name" value="Porin_4"/>
    <property type="match status" value="1"/>
</dbReference>
<keyword evidence="5" id="KW-0812">Transmembrane</keyword>
<comment type="caution">
    <text evidence="13">The sequence shown here is derived from an EMBL/GenBank/DDBJ whole genome shotgun (WGS) entry which is preliminary data.</text>
</comment>
<evidence type="ECO:0000256" key="11">
    <source>
        <dbReference type="SAM" id="SignalP"/>
    </source>
</evidence>
<keyword evidence="10" id="KW-0998">Cell outer membrane</keyword>
<evidence type="ECO:0000256" key="2">
    <source>
        <dbReference type="ARBA" id="ARBA00011233"/>
    </source>
</evidence>
<comment type="subunit">
    <text evidence="2">Homotrimer.</text>
</comment>
<keyword evidence="4" id="KW-1134">Transmembrane beta strand</keyword>
<keyword evidence="7" id="KW-0406">Ion transport</keyword>
<dbReference type="RefSeq" id="WP_248939849.1">
    <property type="nucleotide sequence ID" value="NZ_JAKIKS010000026.1"/>
</dbReference>
<dbReference type="SUPFAM" id="SSF56935">
    <property type="entry name" value="Porins"/>
    <property type="match status" value="1"/>
</dbReference>
<dbReference type="PANTHER" id="PTHR34501">
    <property type="entry name" value="PROTEIN YDDL-RELATED"/>
    <property type="match status" value="1"/>
</dbReference>
<keyword evidence="6 11" id="KW-0732">Signal</keyword>
<evidence type="ECO:0000256" key="9">
    <source>
        <dbReference type="ARBA" id="ARBA00023136"/>
    </source>
</evidence>
<evidence type="ECO:0000256" key="3">
    <source>
        <dbReference type="ARBA" id="ARBA00022448"/>
    </source>
</evidence>
<accession>A0ABT0LA61</accession>
<keyword evidence="9" id="KW-0472">Membrane</keyword>
<dbReference type="InterPro" id="IPR023614">
    <property type="entry name" value="Porin_dom_sf"/>
</dbReference>
<comment type="subcellular location">
    <subcellularLocation>
        <location evidence="1">Cell outer membrane</location>
        <topology evidence="1">Multi-pass membrane protein</topology>
    </subcellularLocation>
</comment>
<name>A0ABT0LA61_9GAMM</name>
<keyword evidence="14" id="KW-1185">Reference proteome</keyword>
<keyword evidence="3" id="KW-0813">Transport</keyword>
<evidence type="ECO:0000256" key="7">
    <source>
        <dbReference type="ARBA" id="ARBA00023065"/>
    </source>
</evidence>
<dbReference type="EMBL" id="JAKIKS010000026">
    <property type="protein sequence ID" value="MCL1124571.1"/>
    <property type="molecule type" value="Genomic_DNA"/>
</dbReference>
<dbReference type="Proteomes" id="UP001203423">
    <property type="component" value="Unassembled WGS sequence"/>
</dbReference>
<protein>
    <submittedName>
        <fullName evidence="13">Porin</fullName>
    </submittedName>
</protein>
<dbReference type="CDD" id="cd00342">
    <property type="entry name" value="gram_neg_porins"/>
    <property type="match status" value="1"/>
</dbReference>
<proteinExistence type="predicted"/>
<sequence length="368" mass="41529">MTIIIRKLAHLKTLLYFLVTLFCSHAVAQDPELYGSMDFSLANATTPYATKSHKQGSTIESYATIGLKGGYDITEQSRIIYKLSVHLSNPSVENEKSPLKAHNTYLGIEDTLGTILVGRNNTVFKNSEGNVDVFNGSNADINNLVAGQSRTADSIWYFSPRFADLIEISSTYLMTDNQSSQKNQDKAHNTQTQYALTSSLGDKNFRKQHYYFSASYNKGISNVDAYRGVAQVQWRAFTLGTLFQHTKSLEENEQNMQGNSHFYNLMFCYNRINFKAEYATDTSGLGYYFSNATKKKKKKDTDTTPPHYRSQFSHIKMKQLTIGADHMLLASTQVYGHFVQYKGHYLNAGTPITLKTDNIFTVGVEHVF</sequence>
<dbReference type="PANTHER" id="PTHR34501:SF9">
    <property type="entry name" value="MAJOR OUTER MEMBRANE PROTEIN P.IA"/>
    <property type="match status" value="1"/>
</dbReference>
<dbReference type="InterPro" id="IPR050298">
    <property type="entry name" value="Gram-neg_bact_OMP"/>
</dbReference>
<organism evidence="13 14">
    <name type="scientific">Shewanella surugensis</name>
    <dbReference type="NCBI Taxonomy" id="212020"/>
    <lineage>
        <taxon>Bacteria</taxon>
        <taxon>Pseudomonadati</taxon>
        <taxon>Pseudomonadota</taxon>
        <taxon>Gammaproteobacteria</taxon>
        <taxon>Alteromonadales</taxon>
        <taxon>Shewanellaceae</taxon>
        <taxon>Shewanella</taxon>
    </lineage>
</organism>
<evidence type="ECO:0000313" key="13">
    <source>
        <dbReference type="EMBL" id="MCL1124571.1"/>
    </source>
</evidence>
<feature type="chain" id="PRO_5045680549" evidence="11">
    <location>
        <begin position="29"/>
        <end position="368"/>
    </location>
</feature>
<dbReference type="InterPro" id="IPR033900">
    <property type="entry name" value="Gram_neg_porin_domain"/>
</dbReference>
<evidence type="ECO:0000256" key="5">
    <source>
        <dbReference type="ARBA" id="ARBA00022692"/>
    </source>
</evidence>
<evidence type="ECO:0000256" key="4">
    <source>
        <dbReference type="ARBA" id="ARBA00022452"/>
    </source>
</evidence>
<evidence type="ECO:0000256" key="8">
    <source>
        <dbReference type="ARBA" id="ARBA00023114"/>
    </source>
</evidence>